<organism evidence="6 7">
    <name type="scientific">Cellulomonas gilvus (strain ATCC 13127 / NRRL B-14078)</name>
    <name type="common">Cellvibrio gilvus</name>
    <dbReference type="NCBI Taxonomy" id="593907"/>
    <lineage>
        <taxon>Bacteria</taxon>
        <taxon>Bacillati</taxon>
        <taxon>Actinomycetota</taxon>
        <taxon>Actinomycetes</taxon>
        <taxon>Micrococcales</taxon>
        <taxon>Cellulomonadaceae</taxon>
        <taxon>Cellulomonas</taxon>
    </lineage>
</organism>
<dbReference type="RefSeq" id="WP_013884206.1">
    <property type="nucleotide sequence ID" value="NC_015671.1"/>
</dbReference>
<protein>
    <submittedName>
        <fullName evidence="6">NUDIX hydrolase</fullName>
    </submittedName>
</protein>
<evidence type="ECO:0000256" key="3">
    <source>
        <dbReference type="ARBA" id="ARBA00022801"/>
    </source>
</evidence>
<dbReference type="PROSITE" id="PS51462">
    <property type="entry name" value="NUDIX"/>
    <property type="match status" value="1"/>
</dbReference>
<feature type="domain" description="Nudix hydrolase" evidence="5">
    <location>
        <begin position="5"/>
        <end position="144"/>
    </location>
</feature>
<evidence type="ECO:0000256" key="2">
    <source>
        <dbReference type="ARBA" id="ARBA00005582"/>
    </source>
</evidence>
<evidence type="ECO:0000313" key="7">
    <source>
        <dbReference type="Proteomes" id="UP000000485"/>
    </source>
</evidence>
<keyword evidence="7" id="KW-1185">Reference proteome</keyword>
<dbReference type="Proteomes" id="UP000000485">
    <property type="component" value="Chromosome"/>
</dbReference>
<dbReference type="InterPro" id="IPR020084">
    <property type="entry name" value="NUDIX_hydrolase_CS"/>
</dbReference>
<dbReference type="Gene3D" id="3.90.79.10">
    <property type="entry name" value="Nucleoside Triphosphate Pyrophosphohydrolase"/>
    <property type="match status" value="1"/>
</dbReference>
<dbReference type="OrthoDB" id="9804442at2"/>
<evidence type="ECO:0000259" key="5">
    <source>
        <dbReference type="PROSITE" id="PS51462"/>
    </source>
</evidence>
<keyword evidence="3 4" id="KW-0378">Hydrolase</keyword>
<gene>
    <name evidence="6" type="ordered locus">Celgi_2188</name>
</gene>
<dbReference type="EMBL" id="CP002665">
    <property type="protein sequence ID" value="AEI12688.1"/>
    <property type="molecule type" value="Genomic_DNA"/>
</dbReference>
<sequence length="163" mass="17437">MVKQARVVRVGAYGVVERGGNVLLVRASPRSDVPGTWWLPGGGVEFGEQPAAAVVREVQEETGLRVRVTGPPTVVSDVLEVRDRGIVLHSVRLCYPVAVEGGEERAESDGTSDAIAWLPRPMVASVATLPFVQHVLGLAPADPDAVLVVEDGVVRRRTDEPQM</sequence>
<dbReference type="InterPro" id="IPR000086">
    <property type="entry name" value="NUDIX_hydrolase_dom"/>
</dbReference>
<comment type="similarity">
    <text evidence="2 4">Belongs to the Nudix hydrolase family.</text>
</comment>
<comment type="cofactor">
    <cofactor evidence="1">
        <name>Mg(2+)</name>
        <dbReference type="ChEBI" id="CHEBI:18420"/>
    </cofactor>
</comment>
<dbReference type="PANTHER" id="PTHR43046:SF16">
    <property type="entry name" value="ADP-RIBOSE PYROPHOSPHATASE YJHB-RELATED"/>
    <property type="match status" value="1"/>
</dbReference>
<dbReference type="PRINTS" id="PR00502">
    <property type="entry name" value="NUDIXFAMILY"/>
</dbReference>
<dbReference type="STRING" id="593907.Celgi_2188"/>
<evidence type="ECO:0000256" key="1">
    <source>
        <dbReference type="ARBA" id="ARBA00001946"/>
    </source>
</evidence>
<dbReference type="Pfam" id="PF00293">
    <property type="entry name" value="NUDIX"/>
    <property type="match status" value="1"/>
</dbReference>
<dbReference type="CDD" id="cd02883">
    <property type="entry name" value="NUDIX_Hydrolase"/>
    <property type="match status" value="1"/>
</dbReference>
<dbReference type="KEGG" id="cga:Celgi_2188"/>
<dbReference type="eggNOG" id="COG1051">
    <property type="taxonomic scope" value="Bacteria"/>
</dbReference>
<reference evidence="7" key="1">
    <citation type="submission" date="2011-04" db="EMBL/GenBank/DDBJ databases">
        <title>Complete sequence of Cellvibrio gilvus ATCC 13127.</title>
        <authorList>
            <person name="Lucas S."/>
            <person name="Han J."/>
            <person name="Lapidus A."/>
            <person name="Cheng J.-F."/>
            <person name="Goodwin L."/>
            <person name="Pitluck S."/>
            <person name="Peters L."/>
            <person name="Munk A."/>
            <person name="Detter J.C."/>
            <person name="Han C."/>
            <person name="Tapia R."/>
            <person name="Land M."/>
            <person name="Hauser L."/>
            <person name="Kyrpides N."/>
            <person name="Ivanova N."/>
            <person name="Ovchinnikova G."/>
            <person name="Pagani I."/>
            <person name="Mead D."/>
            <person name="Brumm P."/>
            <person name="Woyke T."/>
        </authorList>
    </citation>
    <scope>NUCLEOTIDE SEQUENCE [LARGE SCALE GENOMIC DNA]</scope>
    <source>
        <strain evidence="7">ATCC 13127 / NRRL B-14078</strain>
    </source>
</reference>
<dbReference type="PANTHER" id="PTHR43046">
    <property type="entry name" value="GDP-MANNOSE MANNOSYL HYDROLASE"/>
    <property type="match status" value="1"/>
</dbReference>
<dbReference type="InterPro" id="IPR015797">
    <property type="entry name" value="NUDIX_hydrolase-like_dom_sf"/>
</dbReference>
<name>F8A0K3_CELGA</name>
<dbReference type="PROSITE" id="PS00893">
    <property type="entry name" value="NUDIX_BOX"/>
    <property type="match status" value="1"/>
</dbReference>
<dbReference type="AlphaFoldDB" id="F8A0K3"/>
<dbReference type="HOGENOM" id="CLU_037162_18_2_11"/>
<evidence type="ECO:0000256" key="4">
    <source>
        <dbReference type="RuleBase" id="RU003476"/>
    </source>
</evidence>
<dbReference type="InterPro" id="IPR020476">
    <property type="entry name" value="Nudix_hydrolase"/>
</dbReference>
<dbReference type="GO" id="GO:0016787">
    <property type="term" value="F:hydrolase activity"/>
    <property type="evidence" value="ECO:0007669"/>
    <property type="project" value="UniProtKB-KW"/>
</dbReference>
<accession>F8A0K3</accession>
<dbReference type="SUPFAM" id="SSF55811">
    <property type="entry name" value="Nudix"/>
    <property type="match status" value="1"/>
</dbReference>
<proteinExistence type="inferred from homology"/>
<evidence type="ECO:0000313" key="6">
    <source>
        <dbReference type="EMBL" id="AEI12688.1"/>
    </source>
</evidence>